<dbReference type="Gene3D" id="3.40.630.10">
    <property type="entry name" value="Zn peptidases"/>
    <property type="match status" value="1"/>
</dbReference>
<comment type="subcellular location">
    <subcellularLocation>
        <location evidence="1">Secreted</location>
    </subcellularLocation>
</comment>
<evidence type="ECO:0000256" key="6">
    <source>
        <dbReference type="ARBA" id="ARBA00022729"/>
    </source>
</evidence>
<keyword evidence="5" id="KW-0479">Metal-binding</keyword>
<protein>
    <submittedName>
        <fullName evidence="12">Carboxypeptidase Q</fullName>
    </submittedName>
</protein>
<evidence type="ECO:0000313" key="13">
    <source>
        <dbReference type="Proteomes" id="UP000289886"/>
    </source>
</evidence>
<keyword evidence="6" id="KW-0732">Signal</keyword>
<evidence type="ECO:0000256" key="2">
    <source>
        <dbReference type="ARBA" id="ARBA00010918"/>
    </source>
</evidence>
<evidence type="ECO:0000256" key="11">
    <source>
        <dbReference type="ARBA" id="ARBA00023180"/>
    </source>
</evidence>
<dbReference type="InterPro" id="IPR039866">
    <property type="entry name" value="CPQ"/>
</dbReference>
<evidence type="ECO:0000256" key="5">
    <source>
        <dbReference type="ARBA" id="ARBA00022723"/>
    </source>
</evidence>
<dbReference type="GO" id="GO:0070573">
    <property type="term" value="F:metallodipeptidase activity"/>
    <property type="evidence" value="ECO:0007669"/>
    <property type="project" value="InterPro"/>
</dbReference>
<organism evidence="12 13">
    <name type="scientific">Acipenser ruthenus</name>
    <name type="common">Sterlet sturgeon</name>
    <dbReference type="NCBI Taxonomy" id="7906"/>
    <lineage>
        <taxon>Eukaryota</taxon>
        <taxon>Metazoa</taxon>
        <taxon>Chordata</taxon>
        <taxon>Craniata</taxon>
        <taxon>Vertebrata</taxon>
        <taxon>Euteleostomi</taxon>
        <taxon>Actinopterygii</taxon>
        <taxon>Chondrostei</taxon>
        <taxon>Acipenseriformes</taxon>
        <taxon>Acipenseridae</taxon>
        <taxon>Acipenser</taxon>
    </lineage>
</organism>
<keyword evidence="3" id="KW-0964">Secreted</keyword>
<reference evidence="12 13" key="1">
    <citation type="submission" date="2019-01" db="EMBL/GenBank/DDBJ databases">
        <title>Draft Genome and Complete Hox-Cluster Characterization of the Sterlet Sturgeon (Acipenser ruthenus).</title>
        <authorList>
            <person name="Wei Q."/>
        </authorList>
    </citation>
    <scope>NUCLEOTIDE SEQUENCE [LARGE SCALE GENOMIC DNA]</scope>
    <source>
        <strain evidence="12">WHYD16114868_AA</strain>
        <tissue evidence="12">Blood</tissue>
    </source>
</reference>
<keyword evidence="11" id="KW-0325">Glycoprotein</keyword>
<sequence length="103" mass="11515">MVLWTVEEQGGVGVEQYYQLHKINISNFDLVMESDTGTFAPFGLQFTGSSKTQAIMKRVRMLLQPISVTGLSEHGEGTLTLTSGRKVAYQTCLEIHTFLDMKK</sequence>
<evidence type="ECO:0000256" key="7">
    <source>
        <dbReference type="ARBA" id="ARBA00022801"/>
    </source>
</evidence>
<dbReference type="PANTHER" id="PTHR12053">
    <property type="entry name" value="PROTEASE FAMILY M28 PLASMA GLUTAMATE CARBOXYPEPTIDASE-RELATED"/>
    <property type="match status" value="1"/>
</dbReference>
<dbReference type="Proteomes" id="UP000289886">
    <property type="component" value="Unassembled WGS sequence"/>
</dbReference>
<evidence type="ECO:0000256" key="8">
    <source>
        <dbReference type="ARBA" id="ARBA00022833"/>
    </source>
</evidence>
<name>A0A444U8Y5_ACIRT</name>
<dbReference type="GO" id="GO:0043171">
    <property type="term" value="P:peptide catabolic process"/>
    <property type="evidence" value="ECO:0007669"/>
    <property type="project" value="TreeGrafter"/>
</dbReference>
<evidence type="ECO:0000313" key="12">
    <source>
        <dbReference type="EMBL" id="RXM31641.1"/>
    </source>
</evidence>
<keyword evidence="13" id="KW-1185">Reference proteome</keyword>
<proteinExistence type="inferred from homology"/>
<dbReference type="AlphaFoldDB" id="A0A444U8Y5"/>
<comment type="caution">
    <text evidence="12">The sequence shown here is derived from an EMBL/GenBank/DDBJ whole genome shotgun (WGS) entry which is preliminary data.</text>
</comment>
<keyword evidence="10" id="KW-0865">Zymogen</keyword>
<keyword evidence="7" id="KW-0378">Hydrolase</keyword>
<dbReference type="EMBL" id="SCEB01215039">
    <property type="protein sequence ID" value="RXM31641.1"/>
    <property type="molecule type" value="Genomic_DNA"/>
</dbReference>
<keyword evidence="8" id="KW-0862">Zinc</keyword>
<keyword evidence="4" id="KW-0645">Protease</keyword>
<keyword evidence="9" id="KW-0482">Metalloprotease</keyword>
<keyword evidence="12" id="KW-0121">Carboxypeptidase</keyword>
<gene>
    <name evidence="12" type="ORF">EOD39_1709</name>
</gene>
<accession>A0A444U8Y5</accession>
<dbReference type="GO" id="GO:0005615">
    <property type="term" value="C:extracellular space"/>
    <property type="evidence" value="ECO:0007669"/>
    <property type="project" value="TreeGrafter"/>
</dbReference>
<evidence type="ECO:0000256" key="10">
    <source>
        <dbReference type="ARBA" id="ARBA00023145"/>
    </source>
</evidence>
<evidence type="ECO:0000256" key="1">
    <source>
        <dbReference type="ARBA" id="ARBA00004613"/>
    </source>
</evidence>
<evidence type="ECO:0000256" key="4">
    <source>
        <dbReference type="ARBA" id="ARBA00022670"/>
    </source>
</evidence>
<dbReference type="SUPFAM" id="SSF53187">
    <property type="entry name" value="Zn-dependent exopeptidases"/>
    <property type="match status" value="1"/>
</dbReference>
<dbReference type="PANTHER" id="PTHR12053:SF3">
    <property type="entry name" value="CARBOXYPEPTIDASE Q"/>
    <property type="match status" value="1"/>
</dbReference>
<dbReference type="GO" id="GO:0006508">
    <property type="term" value="P:proteolysis"/>
    <property type="evidence" value="ECO:0007669"/>
    <property type="project" value="UniProtKB-KW"/>
</dbReference>
<comment type="similarity">
    <text evidence="2">Belongs to the peptidase M28 family.</text>
</comment>
<dbReference type="GO" id="GO:0046872">
    <property type="term" value="F:metal ion binding"/>
    <property type="evidence" value="ECO:0007669"/>
    <property type="project" value="UniProtKB-KW"/>
</dbReference>
<evidence type="ECO:0000256" key="9">
    <source>
        <dbReference type="ARBA" id="ARBA00023049"/>
    </source>
</evidence>
<dbReference type="GO" id="GO:0004180">
    <property type="term" value="F:carboxypeptidase activity"/>
    <property type="evidence" value="ECO:0007669"/>
    <property type="project" value="UniProtKB-KW"/>
</dbReference>
<evidence type="ECO:0000256" key="3">
    <source>
        <dbReference type="ARBA" id="ARBA00022525"/>
    </source>
</evidence>